<reference evidence="8 9" key="1">
    <citation type="journal article" date="2019" name="Int. J. Syst. Evol. Microbiol.">
        <title>The Global Catalogue of Microorganisms (GCM) 10K type strain sequencing project: providing services to taxonomists for standard genome sequencing and annotation.</title>
        <authorList>
            <consortium name="The Broad Institute Genomics Platform"/>
            <consortium name="The Broad Institute Genome Sequencing Center for Infectious Disease"/>
            <person name="Wu L."/>
            <person name="Ma J."/>
        </authorList>
    </citation>
    <scope>NUCLEOTIDE SEQUENCE [LARGE SCALE GENOMIC DNA]</scope>
    <source>
        <strain evidence="8 9">JCM 10303</strain>
    </source>
</reference>
<sequence>MVGALVLTGCAGQPQLPGTPPPLVMVPDTIAAHELAALPESTTFGDLAAAPSDPAPQSETTGVVVRVKQDLAVYDAPHGRAFARLPATQLANPTWVPAIAEREGWAQVLLPSRPNGSTGWVWLGGPERTEKARSPYVVDVDVDKRRLVLRENGVETASWDVSVGAPASPTPRGRTFIMAAIEETVTRYSPIILPLGTHSETFSTYGGGPGTVALHGWPDASVFGQDRSDGCVRVPPDALRTLTSLPLGTLVLLR</sequence>
<protein>
    <recommendedName>
        <fullName evidence="7">L,D-TPase catalytic domain-containing protein</fullName>
    </recommendedName>
</protein>
<keyword evidence="3 6" id="KW-0133">Cell shape</keyword>
<name>A0ABN1D3N6_SACER</name>
<dbReference type="Proteomes" id="UP001500729">
    <property type="component" value="Unassembled WGS sequence"/>
</dbReference>
<evidence type="ECO:0000256" key="6">
    <source>
        <dbReference type="PROSITE-ProRule" id="PRU01373"/>
    </source>
</evidence>
<dbReference type="SUPFAM" id="SSF141523">
    <property type="entry name" value="L,D-transpeptidase catalytic domain-like"/>
    <property type="match status" value="1"/>
</dbReference>
<evidence type="ECO:0000259" key="7">
    <source>
        <dbReference type="PROSITE" id="PS52029"/>
    </source>
</evidence>
<keyword evidence="9" id="KW-1185">Reference proteome</keyword>
<dbReference type="InterPro" id="IPR005490">
    <property type="entry name" value="LD_TPept_cat_dom"/>
</dbReference>
<dbReference type="CDD" id="cd16913">
    <property type="entry name" value="YkuD_like"/>
    <property type="match status" value="1"/>
</dbReference>
<dbReference type="EMBL" id="BAAAGS010000022">
    <property type="protein sequence ID" value="GAA0533446.1"/>
    <property type="molecule type" value="Genomic_DNA"/>
</dbReference>
<comment type="pathway">
    <text evidence="1 6">Cell wall biogenesis; peptidoglycan biosynthesis.</text>
</comment>
<feature type="domain" description="L,D-TPase catalytic" evidence="7">
    <location>
        <begin position="136"/>
        <end position="254"/>
    </location>
</feature>
<evidence type="ECO:0000256" key="5">
    <source>
        <dbReference type="ARBA" id="ARBA00023316"/>
    </source>
</evidence>
<dbReference type="InterPro" id="IPR050979">
    <property type="entry name" value="LD-transpeptidase"/>
</dbReference>
<evidence type="ECO:0000256" key="4">
    <source>
        <dbReference type="ARBA" id="ARBA00022984"/>
    </source>
</evidence>
<dbReference type="PROSITE" id="PS52029">
    <property type="entry name" value="LD_TPASE"/>
    <property type="match status" value="1"/>
</dbReference>
<evidence type="ECO:0000256" key="3">
    <source>
        <dbReference type="ARBA" id="ARBA00022960"/>
    </source>
</evidence>
<feature type="active site" description="Proton donor/acceptor" evidence="6">
    <location>
        <position position="215"/>
    </location>
</feature>
<organism evidence="8 9">
    <name type="scientific">Saccharopolyspora erythraea</name>
    <name type="common">Streptomyces erythraeus</name>
    <dbReference type="NCBI Taxonomy" id="1836"/>
    <lineage>
        <taxon>Bacteria</taxon>
        <taxon>Bacillati</taxon>
        <taxon>Actinomycetota</taxon>
        <taxon>Actinomycetes</taxon>
        <taxon>Pseudonocardiales</taxon>
        <taxon>Pseudonocardiaceae</taxon>
        <taxon>Saccharopolyspora</taxon>
    </lineage>
</organism>
<evidence type="ECO:0000256" key="2">
    <source>
        <dbReference type="ARBA" id="ARBA00022679"/>
    </source>
</evidence>
<dbReference type="InterPro" id="IPR038063">
    <property type="entry name" value="Transpep_catalytic_dom"/>
</dbReference>
<dbReference type="PANTHER" id="PTHR30582">
    <property type="entry name" value="L,D-TRANSPEPTIDASE"/>
    <property type="match status" value="1"/>
</dbReference>
<accession>A0ABN1D3N6</accession>
<dbReference type="PANTHER" id="PTHR30582:SF2">
    <property type="entry name" value="L,D-TRANSPEPTIDASE YCIB-RELATED"/>
    <property type="match status" value="1"/>
</dbReference>
<dbReference type="Gene3D" id="2.40.440.10">
    <property type="entry name" value="L,D-transpeptidase catalytic domain-like"/>
    <property type="match status" value="1"/>
</dbReference>
<proteinExistence type="predicted"/>
<evidence type="ECO:0000313" key="8">
    <source>
        <dbReference type="EMBL" id="GAA0533446.1"/>
    </source>
</evidence>
<evidence type="ECO:0000313" key="9">
    <source>
        <dbReference type="Proteomes" id="UP001500729"/>
    </source>
</evidence>
<evidence type="ECO:0000256" key="1">
    <source>
        <dbReference type="ARBA" id="ARBA00004752"/>
    </source>
</evidence>
<keyword evidence="4 6" id="KW-0573">Peptidoglycan synthesis</keyword>
<gene>
    <name evidence="8" type="ORF">GCM10009533_35710</name>
</gene>
<keyword evidence="2" id="KW-0808">Transferase</keyword>
<keyword evidence="5 6" id="KW-0961">Cell wall biogenesis/degradation</keyword>
<feature type="active site" description="Nucleophile" evidence="6">
    <location>
        <position position="231"/>
    </location>
</feature>
<dbReference type="Pfam" id="PF03734">
    <property type="entry name" value="YkuD"/>
    <property type="match status" value="1"/>
</dbReference>
<comment type="caution">
    <text evidence="8">The sequence shown here is derived from an EMBL/GenBank/DDBJ whole genome shotgun (WGS) entry which is preliminary data.</text>
</comment>